<evidence type="ECO:0000313" key="1">
    <source>
        <dbReference type="EMBL" id="KKK64111.1"/>
    </source>
</evidence>
<reference evidence="1" key="1">
    <citation type="journal article" date="2015" name="Nature">
        <title>Complex archaea that bridge the gap between prokaryotes and eukaryotes.</title>
        <authorList>
            <person name="Spang A."/>
            <person name="Saw J.H."/>
            <person name="Jorgensen S.L."/>
            <person name="Zaremba-Niedzwiedzka K."/>
            <person name="Martijn J."/>
            <person name="Lind A.E."/>
            <person name="van Eijk R."/>
            <person name="Schleper C."/>
            <person name="Guy L."/>
            <person name="Ettema T.J."/>
        </authorList>
    </citation>
    <scope>NUCLEOTIDE SEQUENCE</scope>
</reference>
<protein>
    <submittedName>
        <fullName evidence="1">Uncharacterized protein</fullName>
    </submittedName>
</protein>
<organism evidence="1">
    <name type="scientific">marine sediment metagenome</name>
    <dbReference type="NCBI Taxonomy" id="412755"/>
    <lineage>
        <taxon>unclassified sequences</taxon>
        <taxon>metagenomes</taxon>
        <taxon>ecological metagenomes</taxon>
    </lineage>
</organism>
<dbReference type="AlphaFoldDB" id="A0A0F8ZVV8"/>
<sequence length="146" mass="15167">MALPRKTCGVTKCTAAIMNAHIRDNQNVLNPAGVSFYLDGGGAAITTGSKLPWSVPWSCTISRWDLFTDVASDLAIDIHAVSYGAHPASEDSINSGSPAFTASSASNTDSSPSAWGALTKGEQVLFVVSSVNGTTKGTLTLYLART</sequence>
<accession>A0A0F8ZVV8</accession>
<name>A0A0F8ZVV8_9ZZZZ</name>
<proteinExistence type="predicted"/>
<gene>
    <name evidence="1" type="ORF">LCGC14_2987530</name>
</gene>
<comment type="caution">
    <text evidence="1">The sequence shown here is derived from an EMBL/GenBank/DDBJ whole genome shotgun (WGS) entry which is preliminary data.</text>
</comment>
<dbReference type="EMBL" id="LAZR01061176">
    <property type="protein sequence ID" value="KKK64111.1"/>
    <property type="molecule type" value="Genomic_DNA"/>
</dbReference>